<dbReference type="EMBL" id="BBJS01000063">
    <property type="protein sequence ID" value="GAN15740.1"/>
    <property type="molecule type" value="Genomic_DNA"/>
</dbReference>
<protein>
    <submittedName>
        <fullName evidence="3">DNA, contig: SP663</fullName>
    </submittedName>
</protein>
<dbReference type="GO" id="GO:0000160">
    <property type="term" value="P:phosphorelay signal transduction system"/>
    <property type="evidence" value="ECO:0007669"/>
    <property type="project" value="InterPro"/>
</dbReference>
<feature type="domain" description="Response regulatory" evidence="2">
    <location>
        <begin position="10"/>
        <end position="120"/>
    </location>
</feature>
<dbReference type="SUPFAM" id="SSF52172">
    <property type="entry name" value="CheY-like"/>
    <property type="match status" value="1"/>
</dbReference>
<accession>A0A0C9M5Z6</accession>
<feature type="modified residue" description="4-aspartylphosphate" evidence="1">
    <location>
        <position position="58"/>
    </location>
</feature>
<dbReference type="Gene3D" id="3.40.50.2300">
    <property type="match status" value="1"/>
</dbReference>
<dbReference type="InterPro" id="IPR011006">
    <property type="entry name" value="CheY-like_superfamily"/>
</dbReference>
<reference evidence="3 4" key="1">
    <citation type="submission" date="2014-08" db="EMBL/GenBank/DDBJ databases">
        <title>Whole genome shotgun sequence of Sphingomonas paucimobilis NBRC 13935.</title>
        <authorList>
            <person name="Hosoyama A."/>
            <person name="Hashimoto M."/>
            <person name="Hosoyama Y."/>
            <person name="Noguchi M."/>
            <person name="Uohara A."/>
            <person name="Ohji S."/>
            <person name="Katano-Makiyama Y."/>
            <person name="Ichikawa N."/>
            <person name="Kimura A."/>
            <person name="Yamazoe A."/>
            <person name="Fujita N."/>
        </authorList>
    </citation>
    <scope>NUCLEOTIDE SEQUENCE [LARGE SCALE GENOMIC DNA]</scope>
    <source>
        <strain evidence="3 4">NBRC 13935</strain>
    </source>
</reference>
<comment type="caution">
    <text evidence="3">The sequence shown here is derived from an EMBL/GenBank/DDBJ whole genome shotgun (WGS) entry which is preliminary data.</text>
</comment>
<dbReference type="Proteomes" id="UP000032025">
    <property type="component" value="Unassembled WGS sequence"/>
</dbReference>
<proteinExistence type="predicted"/>
<evidence type="ECO:0000313" key="3">
    <source>
        <dbReference type="EMBL" id="GAN15740.1"/>
    </source>
</evidence>
<keyword evidence="4" id="KW-1185">Reference proteome</keyword>
<sequence length="120" mass="12689">MENGPGRGATVLLVEDDDAVRRSLQLLLHWRGYDVRAYPAASPLLHGDGAGGDILIADYRLPDATGCDLRRALGERGWTGRSVLITGYASAALTADARGSGFDVVLGKPLRQQALFAALA</sequence>
<dbReference type="AlphaFoldDB" id="A0A0C9M5Z6"/>
<dbReference type="SMART" id="SM00448">
    <property type="entry name" value="REC"/>
    <property type="match status" value="1"/>
</dbReference>
<keyword evidence="1" id="KW-0597">Phosphoprotein</keyword>
<dbReference type="InterPro" id="IPR001789">
    <property type="entry name" value="Sig_transdc_resp-reg_receiver"/>
</dbReference>
<organism evidence="3 4">
    <name type="scientific">Sphingomonas paucimobilis NBRC 13935</name>
    <dbReference type="NCBI Taxonomy" id="1219050"/>
    <lineage>
        <taxon>Bacteria</taxon>
        <taxon>Pseudomonadati</taxon>
        <taxon>Pseudomonadota</taxon>
        <taxon>Alphaproteobacteria</taxon>
        <taxon>Sphingomonadales</taxon>
        <taxon>Sphingomonadaceae</taxon>
        <taxon>Sphingomonas</taxon>
    </lineage>
</organism>
<dbReference type="PROSITE" id="PS50110">
    <property type="entry name" value="RESPONSE_REGULATORY"/>
    <property type="match status" value="1"/>
</dbReference>
<dbReference type="Pfam" id="PF00072">
    <property type="entry name" value="Response_reg"/>
    <property type="match status" value="1"/>
</dbReference>
<evidence type="ECO:0000256" key="1">
    <source>
        <dbReference type="PROSITE-ProRule" id="PRU00169"/>
    </source>
</evidence>
<name>A0A0C9M5Z6_SPHPI</name>
<gene>
    <name evidence="3" type="ORF">SP6_63_00560</name>
</gene>
<evidence type="ECO:0000259" key="2">
    <source>
        <dbReference type="PROSITE" id="PS50110"/>
    </source>
</evidence>
<evidence type="ECO:0000313" key="4">
    <source>
        <dbReference type="Proteomes" id="UP000032025"/>
    </source>
</evidence>